<dbReference type="OrthoDB" id="1451875at2"/>
<keyword evidence="1" id="KW-0732">Signal</keyword>
<sequence>MKKIIAWAVCHFMLFSFANAQPSLDMGKVVLSIQPVNFPDAGAIEGNYVFTMDNGSPISFEKVSDGDYTDITFTGSFEKNNKTTDITGTIRIAPSGEGTFIFPRKIGDNPPQKANLSITINGDLGLMYDEEKTSGGQVIVTHYPTSVGDFLTGTFTTTLTDNILPKAGHLYKISGSFKIKKIE</sequence>
<gene>
    <name evidence="2" type="ORF">SAMN05660895_0179</name>
</gene>
<evidence type="ECO:0008006" key="4">
    <source>
        <dbReference type="Google" id="ProtNLM"/>
    </source>
</evidence>
<name>A0A1I7MZB1_9BACT</name>
<feature type="signal peptide" evidence="1">
    <location>
        <begin position="1"/>
        <end position="20"/>
    </location>
</feature>
<feature type="chain" id="PRO_5011740222" description="Lipocalin-like domain-containing protein" evidence="1">
    <location>
        <begin position="21"/>
        <end position="183"/>
    </location>
</feature>
<dbReference type="STRING" id="1393122.SAMN05660895_0179"/>
<accession>A0A1I7MZB1</accession>
<protein>
    <recommendedName>
        <fullName evidence="4">Lipocalin-like domain-containing protein</fullName>
    </recommendedName>
</protein>
<keyword evidence="3" id="KW-1185">Reference proteome</keyword>
<evidence type="ECO:0000256" key="1">
    <source>
        <dbReference type="SAM" id="SignalP"/>
    </source>
</evidence>
<evidence type="ECO:0000313" key="3">
    <source>
        <dbReference type="Proteomes" id="UP000199537"/>
    </source>
</evidence>
<dbReference type="RefSeq" id="WP_143103918.1">
    <property type="nucleotide sequence ID" value="NZ_FPCJ01000001.1"/>
</dbReference>
<reference evidence="3" key="1">
    <citation type="submission" date="2016-10" db="EMBL/GenBank/DDBJ databases">
        <authorList>
            <person name="Varghese N."/>
            <person name="Submissions S."/>
        </authorList>
    </citation>
    <scope>NUCLEOTIDE SEQUENCE [LARGE SCALE GENOMIC DNA]</scope>
    <source>
        <strain evidence="3">DSM 14807</strain>
    </source>
</reference>
<dbReference type="AlphaFoldDB" id="A0A1I7MZB1"/>
<proteinExistence type="predicted"/>
<organism evidence="2 3">
    <name type="scientific">Thermoflavifilum thermophilum</name>
    <dbReference type="NCBI Taxonomy" id="1393122"/>
    <lineage>
        <taxon>Bacteria</taxon>
        <taxon>Pseudomonadati</taxon>
        <taxon>Bacteroidota</taxon>
        <taxon>Chitinophagia</taxon>
        <taxon>Chitinophagales</taxon>
        <taxon>Chitinophagaceae</taxon>
        <taxon>Thermoflavifilum</taxon>
    </lineage>
</organism>
<dbReference type="EMBL" id="FPCJ01000001">
    <property type="protein sequence ID" value="SFV27749.1"/>
    <property type="molecule type" value="Genomic_DNA"/>
</dbReference>
<dbReference type="Proteomes" id="UP000199537">
    <property type="component" value="Unassembled WGS sequence"/>
</dbReference>
<evidence type="ECO:0000313" key="2">
    <source>
        <dbReference type="EMBL" id="SFV27749.1"/>
    </source>
</evidence>